<feature type="non-terminal residue" evidence="1">
    <location>
        <position position="1"/>
    </location>
</feature>
<reference evidence="1 2" key="1">
    <citation type="submission" date="2023-09" db="EMBL/GenBank/DDBJ databases">
        <title>Multi-omics analysis of a traditional fermented food reveals byproduct-associated fungal strains for waste-to-food upcycling.</title>
        <authorList>
            <consortium name="Lawrence Berkeley National Laboratory"/>
            <person name="Rekdal V.M."/>
            <person name="Villalobos-Escobedo J.M."/>
            <person name="Rodriguez-Valeron N."/>
            <person name="Garcia M.O."/>
            <person name="Vasquez D.P."/>
            <person name="Damayanti I."/>
            <person name="Sorensen P.M."/>
            <person name="Baidoo E.E."/>
            <person name="De Carvalho A.C."/>
            <person name="Riley R."/>
            <person name="Lipzen A."/>
            <person name="He G."/>
            <person name="Yan M."/>
            <person name="Haridas S."/>
            <person name="Daum C."/>
            <person name="Yoshinaga Y."/>
            <person name="Ng V."/>
            <person name="Grigoriev I.V."/>
            <person name="Munk R."/>
            <person name="Nuraida L."/>
            <person name="Wijaya C.H."/>
            <person name="Morales P.-C."/>
            <person name="Keasling J.D."/>
        </authorList>
    </citation>
    <scope>NUCLEOTIDE SEQUENCE [LARGE SCALE GENOMIC DNA]</scope>
    <source>
        <strain evidence="1 2">FGSC 2613</strain>
    </source>
</reference>
<dbReference type="Proteomes" id="UP001451303">
    <property type="component" value="Unassembled WGS sequence"/>
</dbReference>
<evidence type="ECO:0000313" key="1">
    <source>
        <dbReference type="EMBL" id="KAL0472759.1"/>
    </source>
</evidence>
<sequence length="61" mass="7096">INLHVFDVRDVFVEVFRQQYETDMLRPEAIANAICLALGFREEFTCGNHDTFHPAPWRSAT</sequence>
<evidence type="ECO:0008006" key="3">
    <source>
        <dbReference type="Google" id="ProtNLM"/>
    </source>
</evidence>
<gene>
    <name evidence="1" type="ORF">QR685DRAFT_437421</name>
</gene>
<name>A0ABR3DJI5_NEUIN</name>
<evidence type="ECO:0000313" key="2">
    <source>
        <dbReference type="Proteomes" id="UP001451303"/>
    </source>
</evidence>
<accession>A0ABR3DJI5</accession>
<comment type="caution">
    <text evidence="1">The sequence shown here is derived from an EMBL/GenBank/DDBJ whole genome shotgun (WGS) entry which is preliminary data.</text>
</comment>
<organism evidence="1 2">
    <name type="scientific">Neurospora intermedia</name>
    <dbReference type="NCBI Taxonomy" id="5142"/>
    <lineage>
        <taxon>Eukaryota</taxon>
        <taxon>Fungi</taxon>
        <taxon>Dikarya</taxon>
        <taxon>Ascomycota</taxon>
        <taxon>Pezizomycotina</taxon>
        <taxon>Sordariomycetes</taxon>
        <taxon>Sordariomycetidae</taxon>
        <taxon>Sordariales</taxon>
        <taxon>Sordariaceae</taxon>
        <taxon>Neurospora</taxon>
    </lineage>
</organism>
<proteinExistence type="predicted"/>
<dbReference type="EMBL" id="JAVLET010000002">
    <property type="protein sequence ID" value="KAL0472759.1"/>
    <property type="molecule type" value="Genomic_DNA"/>
</dbReference>
<keyword evidence="2" id="KW-1185">Reference proteome</keyword>
<protein>
    <recommendedName>
        <fullName evidence="3">Polyketide synthase</fullName>
    </recommendedName>
</protein>